<gene>
    <name evidence="1" type="ORF">PVAP13_9KG215470</name>
</gene>
<reference evidence="1" key="1">
    <citation type="submission" date="2020-05" db="EMBL/GenBank/DDBJ databases">
        <title>WGS assembly of Panicum virgatum.</title>
        <authorList>
            <person name="Lovell J.T."/>
            <person name="Jenkins J."/>
            <person name="Shu S."/>
            <person name="Juenger T.E."/>
            <person name="Schmutz J."/>
        </authorList>
    </citation>
    <scope>NUCLEOTIDE SEQUENCE</scope>
    <source>
        <strain evidence="1">AP13</strain>
    </source>
</reference>
<dbReference type="Proteomes" id="UP000823388">
    <property type="component" value="Chromosome 9K"/>
</dbReference>
<organism evidence="1 2">
    <name type="scientific">Panicum virgatum</name>
    <name type="common">Blackwell switchgrass</name>
    <dbReference type="NCBI Taxonomy" id="38727"/>
    <lineage>
        <taxon>Eukaryota</taxon>
        <taxon>Viridiplantae</taxon>
        <taxon>Streptophyta</taxon>
        <taxon>Embryophyta</taxon>
        <taxon>Tracheophyta</taxon>
        <taxon>Spermatophyta</taxon>
        <taxon>Magnoliopsida</taxon>
        <taxon>Liliopsida</taxon>
        <taxon>Poales</taxon>
        <taxon>Poaceae</taxon>
        <taxon>PACMAD clade</taxon>
        <taxon>Panicoideae</taxon>
        <taxon>Panicodae</taxon>
        <taxon>Paniceae</taxon>
        <taxon>Panicinae</taxon>
        <taxon>Panicum</taxon>
        <taxon>Panicum sect. Hiantes</taxon>
    </lineage>
</organism>
<evidence type="ECO:0000313" key="1">
    <source>
        <dbReference type="EMBL" id="KAG2548609.1"/>
    </source>
</evidence>
<dbReference type="AlphaFoldDB" id="A0A8T0NJZ1"/>
<name>A0A8T0NJZ1_PANVG</name>
<keyword evidence="2" id="KW-1185">Reference proteome</keyword>
<comment type="caution">
    <text evidence="1">The sequence shown here is derived from an EMBL/GenBank/DDBJ whole genome shotgun (WGS) entry which is preliminary data.</text>
</comment>
<dbReference type="EMBL" id="CM029053">
    <property type="protein sequence ID" value="KAG2548609.1"/>
    <property type="molecule type" value="Genomic_DNA"/>
</dbReference>
<protein>
    <submittedName>
        <fullName evidence="1">Uncharacterized protein</fullName>
    </submittedName>
</protein>
<proteinExistence type="predicted"/>
<accession>A0A8T0NJZ1</accession>
<sequence length="30" mass="3413">MSSELGTHWKRKWSLIPDARTGVKSTKIAK</sequence>
<evidence type="ECO:0000313" key="2">
    <source>
        <dbReference type="Proteomes" id="UP000823388"/>
    </source>
</evidence>